<evidence type="ECO:0000313" key="3">
    <source>
        <dbReference type="Proteomes" id="UP000275012"/>
    </source>
</evidence>
<dbReference type="EMBL" id="RFLY01000019">
    <property type="protein sequence ID" value="RMH88599.1"/>
    <property type="molecule type" value="Genomic_DNA"/>
</dbReference>
<comment type="caution">
    <text evidence="2">The sequence shown here is derived from an EMBL/GenBank/DDBJ whole genome shotgun (WGS) entry which is preliminary data.</text>
</comment>
<dbReference type="RefSeq" id="WP_122102301.1">
    <property type="nucleotide sequence ID" value="NZ_RFLY01000019.1"/>
</dbReference>
<evidence type="ECO:0000313" key="2">
    <source>
        <dbReference type="EMBL" id="RMH88599.1"/>
    </source>
</evidence>
<proteinExistence type="predicted"/>
<reference evidence="2 3" key="1">
    <citation type="submission" date="2018-10" db="EMBL/GenBank/DDBJ databases">
        <title>Proposal of Lysobacter pythonis sp. nov. isolated from royal pythons (Python regius).</title>
        <authorList>
            <person name="Hans-Juergen B."/>
            <person name="Huptas C."/>
            <person name="Sandra B."/>
            <person name="Igor L."/>
            <person name="Joachim S."/>
            <person name="Siegfried S."/>
            <person name="Mareike W."/>
            <person name="Peter K."/>
        </authorList>
    </citation>
    <scope>NUCLEOTIDE SEQUENCE [LARGE SCALE GENOMIC DNA]</scope>
    <source>
        <strain evidence="2 3">4284/11</strain>
    </source>
</reference>
<gene>
    <name evidence="2" type="ORF">EBB59_11520</name>
</gene>
<sequence length="583" mass="63126">MEIIDEPLTKIVPVGEKVSPYSPYFSKQSEFETTLAQGHRLNDRFGLPIASEAQVYDLYRITPKGPTEVFISSIAPTSELNGLVTRAGGAEQYLVPNRALFSEAVHITRIGNDLALHDQLVVAKGLGEPIGILSNVNRTPNLHGHPAIKGLAAVGAIASITDAMHTGQRVDTLLAQDNLLGAKHELRDYAVNNANAWVAAYTVGKLGAELGGRRGVYGAVAGGIAGGIAGYVLSEEAMRRLDAREVATQADALGRQWTFNRREWVSPLQADLDADGQAAPQAFAADFDTRRELDYKATHQSVEIGLARLPPPRNPYRLDANDQDRPSLTPAPWLHDPDTQQWQRNRATDARPNGGYHYQPEVASPERAAQLDRQAADVIQANIAHGPAALAARYDVAHRLNGWANIETVSIPAAIHTARDPDHLQASNARPYQRGDDGLWRHGHEVATGPIAAELAATRAALQPQLAQHARTMAALPVWQTPTQEQRDLAHLANTYASHGVAPHAETLAAVHLAVNTTRARTGLDPANTALALDPNATGKYDVHTRRPRRLCWPRGKRAATANIRGERQTSIRAGTAPDRPSL</sequence>
<feature type="region of interest" description="Disordered" evidence="1">
    <location>
        <begin position="558"/>
        <end position="583"/>
    </location>
</feature>
<dbReference type="AlphaFoldDB" id="A0A3M2HMM6"/>
<accession>A0A3M2HMM6</accession>
<feature type="region of interest" description="Disordered" evidence="1">
    <location>
        <begin position="309"/>
        <end position="338"/>
    </location>
</feature>
<name>A0A3M2HMM6_9GAMM</name>
<dbReference type="OrthoDB" id="5952792at2"/>
<organism evidence="2 3">
    <name type="scientific">Solilutibacter pythonis</name>
    <dbReference type="NCBI Taxonomy" id="2483112"/>
    <lineage>
        <taxon>Bacteria</taxon>
        <taxon>Pseudomonadati</taxon>
        <taxon>Pseudomonadota</taxon>
        <taxon>Gammaproteobacteria</taxon>
        <taxon>Lysobacterales</taxon>
        <taxon>Lysobacteraceae</taxon>
        <taxon>Solilutibacter</taxon>
    </lineage>
</organism>
<keyword evidence="3" id="KW-1185">Reference proteome</keyword>
<protein>
    <submittedName>
        <fullName evidence="2">Uncharacterized protein</fullName>
    </submittedName>
</protein>
<evidence type="ECO:0000256" key="1">
    <source>
        <dbReference type="SAM" id="MobiDB-lite"/>
    </source>
</evidence>
<dbReference type="Proteomes" id="UP000275012">
    <property type="component" value="Unassembled WGS sequence"/>
</dbReference>